<name>A0A653MCY5_BACAB</name>
<accession>A0A653MCY5</accession>
<dbReference type="Proteomes" id="UP000433089">
    <property type="component" value="Unassembled WGS sequence"/>
</dbReference>
<dbReference type="AlphaFoldDB" id="A0A653MCY5"/>
<proteinExistence type="predicted"/>
<sequence length="56" mass="6501">MVETCGPYPRHYTTSIYLISVSIVPTSFLKHNTKSEHFSKKCPLHSSYYTNLENHI</sequence>
<reference evidence="1 2" key="1">
    <citation type="submission" date="2019-10" db="EMBL/GenBank/DDBJ databases">
        <authorList>
            <person name="Karimi E."/>
        </authorList>
    </citation>
    <scope>NUCLEOTIDE SEQUENCE [LARGE SCALE GENOMIC DNA]</scope>
    <source>
        <strain evidence="1">Bacillus sp. 348</strain>
    </source>
</reference>
<dbReference type="EMBL" id="CABWLH010000008">
    <property type="protein sequence ID" value="VXB02812.1"/>
    <property type="molecule type" value="Genomic_DNA"/>
</dbReference>
<evidence type="ECO:0000313" key="2">
    <source>
        <dbReference type="Proteomes" id="UP000433089"/>
    </source>
</evidence>
<evidence type="ECO:0000313" key="1">
    <source>
        <dbReference type="EMBL" id="VXB02812.1"/>
    </source>
</evidence>
<organism evidence="1 2">
    <name type="scientific">Bacillus altitudinis</name>
    <dbReference type="NCBI Taxonomy" id="293387"/>
    <lineage>
        <taxon>Bacteria</taxon>
        <taxon>Bacillati</taxon>
        <taxon>Bacillota</taxon>
        <taxon>Bacilli</taxon>
        <taxon>Bacillales</taxon>
        <taxon>Bacillaceae</taxon>
        <taxon>Bacillus</taxon>
    </lineage>
</organism>
<gene>
    <name evidence="1" type="ORF">BACI348_30052</name>
</gene>
<protein>
    <submittedName>
        <fullName evidence="1">Uncharacterized protein</fullName>
    </submittedName>
</protein>